<sequence length="66" mass="7267">TSAQLVAPAVVVKGTLSITALELYFEVDEEDPSFKNIDPKVRGFRIQNDSDCPMLCTPKTERLAVV</sequence>
<dbReference type="InterPro" id="IPR023362">
    <property type="entry name" value="PH-BEACH_dom"/>
</dbReference>
<name>A0ABD0S093_CIRMR</name>
<feature type="domain" description="BEACH-type PH" evidence="1">
    <location>
        <begin position="1"/>
        <end position="66"/>
    </location>
</feature>
<protein>
    <recommendedName>
        <fullName evidence="1">BEACH-type PH domain-containing protein</fullName>
    </recommendedName>
</protein>
<gene>
    <name evidence="2" type="ORF">M9458_001818</name>
</gene>
<evidence type="ECO:0000259" key="1">
    <source>
        <dbReference type="PROSITE" id="PS51783"/>
    </source>
</evidence>
<dbReference type="Gene3D" id="2.30.29.30">
    <property type="entry name" value="Pleckstrin-homology domain (PH domain)/Phosphotyrosine-binding domain (PTB)"/>
    <property type="match status" value="1"/>
</dbReference>
<dbReference type="EMBL" id="JAMKFB020000001">
    <property type="protein sequence ID" value="KAL0203800.1"/>
    <property type="molecule type" value="Genomic_DNA"/>
</dbReference>
<accession>A0ABD0S093</accession>
<dbReference type="Proteomes" id="UP001529510">
    <property type="component" value="Unassembled WGS sequence"/>
</dbReference>
<organism evidence="2 3">
    <name type="scientific">Cirrhinus mrigala</name>
    <name type="common">Mrigala</name>
    <dbReference type="NCBI Taxonomy" id="683832"/>
    <lineage>
        <taxon>Eukaryota</taxon>
        <taxon>Metazoa</taxon>
        <taxon>Chordata</taxon>
        <taxon>Craniata</taxon>
        <taxon>Vertebrata</taxon>
        <taxon>Euteleostomi</taxon>
        <taxon>Actinopterygii</taxon>
        <taxon>Neopterygii</taxon>
        <taxon>Teleostei</taxon>
        <taxon>Ostariophysi</taxon>
        <taxon>Cypriniformes</taxon>
        <taxon>Cyprinidae</taxon>
        <taxon>Labeoninae</taxon>
        <taxon>Labeonini</taxon>
        <taxon>Cirrhinus</taxon>
    </lineage>
</organism>
<feature type="non-terminal residue" evidence="2">
    <location>
        <position position="1"/>
    </location>
</feature>
<proteinExistence type="predicted"/>
<comment type="caution">
    <text evidence="2">The sequence shown here is derived from an EMBL/GenBank/DDBJ whole genome shotgun (WGS) entry which is preliminary data.</text>
</comment>
<evidence type="ECO:0000313" key="3">
    <source>
        <dbReference type="Proteomes" id="UP001529510"/>
    </source>
</evidence>
<dbReference type="AlphaFoldDB" id="A0ABD0S093"/>
<reference evidence="2 3" key="1">
    <citation type="submission" date="2024-05" db="EMBL/GenBank/DDBJ databases">
        <title>Genome sequencing and assembly of Indian major carp, Cirrhinus mrigala (Hamilton, 1822).</title>
        <authorList>
            <person name="Mohindra V."/>
            <person name="Chowdhury L.M."/>
            <person name="Lal K."/>
            <person name="Jena J.K."/>
        </authorList>
    </citation>
    <scope>NUCLEOTIDE SEQUENCE [LARGE SCALE GENOMIC DNA]</scope>
    <source>
        <strain evidence="2">CM1030</strain>
        <tissue evidence="2">Blood</tissue>
    </source>
</reference>
<evidence type="ECO:0000313" key="2">
    <source>
        <dbReference type="EMBL" id="KAL0203800.1"/>
    </source>
</evidence>
<dbReference type="PROSITE" id="PS51783">
    <property type="entry name" value="PH_BEACH"/>
    <property type="match status" value="1"/>
</dbReference>
<dbReference type="InterPro" id="IPR011993">
    <property type="entry name" value="PH-like_dom_sf"/>
</dbReference>
<keyword evidence="3" id="KW-1185">Reference proteome</keyword>